<dbReference type="EMBL" id="MLAK01001315">
    <property type="protein sequence ID" value="OHS94507.1"/>
    <property type="molecule type" value="Genomic_DNA"/>
</dbReference>
<evidence type="ECO:0000256" key="1">
    <source>
        <dbReference type="ARBA" id="ARBA00012513"/>
    </source>
</evidence>
<comment type="similarity">
    <text evidence="5">Belongs to the protein kinase superfamily.</text>
</comment>
<dbReference type="GO" id="GO:0005524">
    <property type="term" value="F:ATP binding"/>
    <property type="evidence" value="ECO:0007669"/>
    <property type="project" value="UniProtKB-UniRule"/>
</dbReference>
<accession>A0A1J4JA47</accession>
<dbReference type="InterPro" id="IPR017441">
    <property type="entry name" value="Protein_kinase_ATP_BS"/>
</dbReference>
<gene>
    <name evidence="7" type="primary">hhp1</name>
    <name evidence="7" type="ORF">TRFO_11152</name>
</gene>
<dbReference type="CDD" id="cd14016">
    <property type="entry name" value="STKc_CK1"/>
    <property type="match status" value="1"/>
</dbReference>
<keyword evidence="7" id="KW-0808">Transferase</keyword>
<keyword evidence="7" id="KW-0418">Kinase</keyword>
<evidence type="ECO:0000256" key="3">
    <source>
        <dbReference type="ARBA" id="ARBA00022840"/>
    </source>
</evidence>
<dbReference type="SMART" id="SM00220">
    <property type="entry name" value="S_TKc"/>
    <property type="match status" value="1"/>
</dbReference>
<dbReference type="Gene3D" id="1.10.510.10">
    <property type="entry name" value="Transferase(Phosphotransferase) domain 1"/>
    <property type="match status" value="1"/>
</dbReference>
<evidence type="ECO:0000256" key="4">
    <source>
        <dbReference type="PROSITE-ProRule" id="PRU10141"/>
    </source>
</evidence>
<evidence type="ECO:0000313" key="8">
    <source>
        <dbReference type="Proteomes" id="UP000179807"/>
    </source>
</evidence>
<dbReference type="PROSITE" id="PS50011">
    <property type="entry name" value="PROTEIN_KINASE_DOM"/>
    <property type="match status" value="1"/>
</dbReference>
<dbReference type="InterPro" id="IPR000719">
    <property type="entry name" value="Prot_kinase_dom"/>
</dbReference>
<sequence length="385" mass="44612">MYTSSIFHFRKLFIRIQIFNHISQKMQHCFGDFRIGRSIGNGAFGGVYQGTHNVNKTEVAIKVSTGRLSDTHMKAELDVYNSLESEPGFPVIHGYETSGETKYLAMELLGKNLYDLFKNHNSKFSMKTALIFIDQALQRLQYLHSKGFVHCDIKPHNFCIGNGPNSNQIYLIDFGLAKRYTVFPKDCPESKRKKIDKFEGTMRYASHAAHHGYEMLPKDDLESLFYTLIYLIKGKLPWSGISNKNKDLKRESIYVVKCSVQPEELCSGLPEEFIEFYNDIRNLNICDEPNYSKYRAIFRNLFIKSQFIYDSKFDWVLSKSTMTFNFGPPKIPQHNVSIHRARSDNPQPTVLRPKDRQIKIFSPRLKPNTSMTFIGGKFMKNFPKK</sequence>
<keyword evidence="3 4" id="KW-0067">ATP-binding</keyword>
<reference evidence="7" key="1">
    <citation type="submission" date="2016-10" db="EMBL/GenBank/DDBJ databases">
        <authorList>
            <person name="Benchimol M."/>
            <person name="Almeida L.G."/>
            <person name="Vasconcelos A.T."/>
            <person name="Perreira-Neves A."/>
            <person name="Rosa I.A."/>
            <person name="Tasca T."/>
            <person name="Bogo M.R."/>
            <person name="de Souza W."/>
        </authorList>
    </citation>
    <scope>NUCLEOTIDE SEQUENCE [LARGE SCALE GENOMIC DNA]</scope>
    <source>
        <strain evidence="7">K</strain>
    </source>
</reference>
<evidence type="ECO:0000256" key="5">
    <source>
        <dbReference type="RuleBase" id="RU000304"/>
    </source>
</evidence>
<dbReference type="OrthoDB" id="5800476at2759"/>
<dbReference type="AlphaFoldDB" id="A0A1J4JA47"/>
<dbReference type="Proteomes" id="UP000179807">
    <property type="component" value="Unassembled WGS sequence"/>
</dbReference>
<dbReference type="EC" id="2.7.11.1" evidence="1"/>
<feature type="domain" description="Protein kinase" evidence="6">
    <location>
        <begin position="33"/>
        <end position="303"/>
    </location>
</feature>
<dbReference type="RefSeq" id="XP_068347644.1">
    <property type="nucleotide sequence ID" value="XM_068495867.1"/>
</dbReference>
<comment type="caution">
    <text evidence="7">The sequence shown here is derived from an EMBL/GenBank/DDBJ whole genome shotgun (WGS) entry which is preliminary data.</text>
</comment>
<keyword evidence="2 4" id="KW-0547">Nucleotide-binding</keyword>
<dbReference type="PROSITE" id="PS00108">
    <property type="entry name" value="PROTEIN_KINASE_ST"/>
    <property type="match status" value="1"/>
</dbReference>
<name>A0A1J4JA47_9EUKA</name>
<keyword evidence="8" id="KW-1185">Reference proteome</keyword>
<dbReference type="InterPro" id="IPR011009">
    <property type="entry name" value="Kinase-like_dom_sf"/>
</dbReference>
<dbReference type="GO" id="GO:0004674">
    <property type="term" value="F:protein serine/threonine kinase activity"/>
    <property type="evidence" value="ECO:0007669"/>
    <property type="project" value="UniProtKB-KW"/>
</dbReference>
<dbReference type="VEuPathDB" id="TrichDB:TRFO_11152"/>
<dbReference type="InterPro" id="IPR008271">
    <property type="entry name" value="Ser/Thr_kinase_AS"/>
</dbReference>
<dbReference type="InterPro" id="IPR050235">
    <property type="entry name" value="CK1_Ser-Thr_kinase"/>
</dbReference>
<dbReference type="SUPFAM" id="SSF56112">
    <property type="entry name" value="Protein kinase-like (PK-like)"/>
    <property type="match status" value="1"/>
</dbReference>
<evidence type="ECO:0000256" key="2">
    <source>
        <dbReference type="ARBA" id="ARBA00022741"/>
    </source>
</evidence>
<evidence type="ECO:0000259" key="6">
    <source>
        <dbReference type="PROSITE" id="PS50011"/>
    </source>
</evidence>
<organism evidence="7 8">
    <name type="scientific">Tritrichomonas foetus</name>
    <dbReference type="NCBI Taxonomy" id="1144522"/>
    <lineage>
        <taxon>Eukaryota</taxon>
        <taxon>Metamonada</taxon>
        <taxon>Parabasalia</taxon>
        <taxon>Tritrichomonadida</taxon>
        <taxon>Tritrichomonadidae</taxon>
        <taxon>Tritrichomonas</taxon>
    </lineage>
</organism>
<dbReference type="PANTHER" id="PTHR11909">
    <property type="entry name" value="CASEIN KINASE-RELATED"/>
    <property type="match status" value="1"/>
</dbReference>
<dbReference type="Pfam" id="PF00069">
    <property type="entry name" value="Pkinase"/>
    <property type="match status" value="1"/>
</dbReference>
<dbReference type="GeneID" id="94830571"/>
<dbReference type="PROSITE" id="PS00107">
    <property type="entry name" value="PROTEIN_KINASE_ATP"/>
    <property type="match status" value="1"/>
</dbReference>
<proteinExistence type="inferred from homology"/>
<keyword evidence="5" id="KW-0723">Serine/threonine-protein kinase</keyword>
<protein>
    <recommendedName>
        <fullName evidence="1">non-specific serine/threonine protein kinase</fullName>
        <ecNumber evidence="1">2.7.11.1</ecNumber>
    </recommendedName>
</protein>
<evidence type="ECO:0000313" key="7">
    <source>
        <dbReference type="EMBL" id="OHS94507.1"/>
    </source>
</evidence>
<feature type="binding site" evidence="4">
    <location>
        <position position="62"/>
    </location>
    <ligand>
        <name>ATP</name>
        <dbReference type="ChEBI" id="CHEBI:30616"/>
    </ligand>
</feature>